<dbReference type="InterPro" id="IPR011047">
    <property type="entry name" value="Quinoprotein_ADH-like_sf"/>
</dbReference>
<feature type="compositionally biased region" description="Basic and acidic residues" evidence="1">
    <location>
        <begin position="225"/>
        <end position="234"/>
    </location>
</feature>
<feature type="region of interest" description="Disordered" evidence="1">
    <location>
        <begin position="204"/>
        <end position="240"/>
    </location>
</feature>
<feature type="domain" description="Pyrrolo-quinoline quinone repeat" evidence="3">
    <location>
        <begin position="457"/>
        <end position="513"/>
    </location>
</feature>
<dbReference type="PANTHER" id="PTHR34512">
    <property type="entry name" value="CELL SURFACE PROTEIN"/>
    <property type="match status" value="1"/>
</dbReference>
<feature type="transmembrane region" description="Helical" evidence="2">
    <location>
        <begin position="9"/>
        <end position="29"/>
    </location>
</feature>
<feature type="domain" description="Pyrrolo-quinoline quinone repeat" evidence="3">
    <location>
        <begin position="522"/>
        <end position="584"/>
    </location>
</feature>
<dbReference type="Gene3D" id="2.40.128.630">
    <property type="match status" value="1"/>
</dbReference>
<dbReference type="Proteomes" id="UP000243525">
    <property type="component" value="Unassembled WGS sequence"/>
</dbReference>
<dbReference type="OrthoDB" id="7012117at2"/>
<dbReference type="Pfam" id="PF13360">
    <property type="entry name" value="PQQ_2"/>
    <property type="match status" value="3"/>
</dbReference>
<gene>
    <name evidence="4" type="ORF">C8N47_110110</name>
</gene>
<evidence type="ECO:0000256" key="1">
    <source>
        <dbReference type="SAM" id="MobiDB-lite"/>
    </source>
</evidence>
<organism evidence="4 5">
    <name type="scientific">Mangrovibacterium marinum</name>
    <dbReference type="NCBI Taxonomy" id="1639118"/>
    <lineage>
        <taxon>Bacteria</taxon>
        <taxon>Pseudomonadati</taxon>
        <taxon>Bacteroidota</taxon>
        <taxon>Bacteroidia</taxon>
        <taxon>Marinilabiliales</taxon>
        <taxon>Prolixibacteraceae</taxon>
        <taxon>Mangrovibacterium</taxon>
    </lineage>
</organism>
<evidence type="ECO:0000313" key="4">
    <source>
        <dbReference type="EMBL" id="PTN08224.1"/>
    </source>
</evidence>
<dbReference type="Gene3D" id="2.130.10.10">
    <property type="entry name" value="YVTN repeat-like/Quinoprotein amine dehydrogenase"/>
    <property type="match status" value="2"/>
</dbReference>
<dbReference type="InterPro" id="IPR002372">
    <property type="entry name" value="PQQ_rpt_dom"/>
</dbReference>
<sequence length="624" mass="67802">MKKAIYRNIAIVSALFVVTFAIMLITNYFQVRQSAPLQTEIVESLKELNIQNSGNTELQEQIRQLDLMARKAYFVSMDHLMTGVYILLGMLLVFLISARMYFANYRNIPSKDLDPIDEWAIKTQARKYVGFAAAGVAALALLFVVMSTPFLVNNSVANGNEQTEETVATNEVAEAVPEAITTYKSETPVTEVTEEASVVEDEIAPETKAEEPTEKEPVATAETTEVAKKAEPEAKPTTPTVAVNTVNSNAFRGNNSSGLSAAKNVPAKWDLAAGTNIAWKKPIPMKGKNSPVVNGNKVFFTGADQTSRVLYCYDLTSGEALWSMKAANIPGSPAQVPKTTDDTGLAAPTVATNGKQVCAIFGTGDLICTDMNGKQLWAKNLGVPDNHYGYASSLITYMNLLIVQWDNQNDSKIIALDLASGDEKWTTTRKERITWSSPIIAQVHSKPQLVLMGNPAIAAYNPENGEQLWRVECLSGEVGASACSSNGIIYGASEYATLSAINGTDGSIVWQASDFLPEVSSPVATKTNVYVATSYGVVASYDAQTGELEKEQELDGEFYSSPIIAEGKIYLFNTDGTMHIFSADKDFELLDSFETGERTYATPAFTNGRIVVRTDESIYCVTTD</sequence>
<keyword evidence="2" id="KW-0812">Transmembrane</keyword>
<evidence type="ECO:0000256" key="2">
    <source>
        <dbReference type="SAM" id="Phobius"/>
    </source>
</evidence>
<dbReference type="PANTHER" id="PTHR34512:SF30">
    <property type="entry name" value="OUTER MEMBRANE PROTEIN ASSEMBLY FACTOR BAMB"/>
    <property type="match status" value="1"/>
</dbReference>
<evidence type="ECO:0000313" key="5">
    <source>
        <dbReference type="Proteomes" id="UP000243525"/>
    </source>
</evidence>
<name>A0A2T5C0Z4_9BACT</name>
<keyword evidence="5" id="KW-1185">Reference proteome</keyword>
<dbReference type="AlphaFoldDB" id="A0A2T5C0Z4"/>
<feature type="transmembrane region" description="Helical" evidence="2">
    <location>
        <begin position="128"/>
        <end position="152"/>
    </location>
</feature>
<proteinExistence type="predicted"/>
<dbReference type="SMART" id="SM00564">
    <property type="entry name" value="PQQ"/>
    <property type="match status" value="5"/>
</dbReference>
<protein>
    <submittedName>
        <fullName evidence="4">Outer membrane protein assembly factor BamB</fullName>
    </submittedName>
</protein>
<dbReference type="InterPro" id="IPR015943">
    <property type="entry name" value="WD40/YVTN_repeat-like_dom_sf"/>
</dbReference>
<dbReference type="EMBL" id="QAAD01000010">
    <property type="protein sequence ID" value="PTN08224.1"/>
    <property type="molecule type" value="Genomic_DNA"/>
</dbReference>
<reference evidence="4 5" key="1">
    <citation type="submission" date="2018-04" db="EMBL/GenBank/DDBJ databases">
        <title>Genomic Encyclopedia of Archaeal and Bacterial Type Strains, Phase II (KMG-II): from individual species to whole genera.</title>
        <authorList>
            <person name="Goeker M."/>
        </authorList>
    </citation>
    <scope>NUCLEOTIDE SEQUENCE [LARGE SCALE GENOMIC DNA]</scope>
    <source>
        <strain evidence="4 5">DSM 28823</strain>
    </source>
</reference>
<keyword evidence="2" id="KW-0472">Membrane</keyword>
<dbReference type="InterPro" id="IPR018391">
    <property type="entry name" value="PQQ_b-propeller_rpt"/>
</dbReference>
<accession>A0A2T5C0Z4</accession>
<comment type="caution">
    <text evidence="4">The sequence shown here is derived from an EMBL/GenBank/DDBJ whole genome shotgun (WGS) entry which is preliminary data.</text>
</comment>
<dbReference type="SUPFAM" id="SSF50998">
    <property type="entry name" value="Quinoprotein alcohol dehydrogenase-like"/>
    <property type="match status" value="1"/>
</dbReference>
<evidence type="ECO:0000259" key="3">
    <source>
        <dbReference type="Pfam" id="PF13360"/>
    </source>
</evidence>
<feature type="domain" description="Pyrrolo-quinoline quinone repeat" evidence="3">
    <location>
        <begin position="276"/>
        <end position="383"/>
    </location>
</feature>
<feature type="transmembrane region" description="Helical" evidence="2">
    <location>
        <begin position="83"/>
        <end position="102"/>
    </location>
</feature>
<keyword evidence="2" id="KW-1133">Transmembrane helix</keyword>
<feature type="compositionally biased region" description="Basic and acidic residues" evidence="1">
    <location>
        <begin position="205"/>
        <end position="217"/>
    </location>
</feature>
<dbReference type="RefSeq" id="WP_107822665.1">
    <property type="nucleotide sequence ID" value="NZ_QAAD01000010.1"/>
</dbReference>